<feature type="domain" description="GGDEF" evidence="3">
    <location>
        <begin position="329"/>
        <end position="463"/>
    </location>
</feature>
<comment type="caution">
    <text evidence="4">The sequence shown here is derived from an EMBL/GenBank/DDBJ whole genome shotgun (WGS) entry which is preliminary data.</text>
</comment>
<protein>
    <submittedName>
        <fullName evidence="4">EAL domain-containing protein</fullName>
    </submittedName>
</protein>
<dbReference type="PROSITE" id="PS50883">
    <property type="entry name" value="EAL"/>
    <property type="match status" value="1"/>
</dbReference>
<proteinExistence type="predicted"/>
<dbReference type="Pfam" id="PF00563">
    <property type="entry name" value="EAL"/>
    <property type="match status" value="1"/>
</dbReference>
<dbReference type="Gene3D" id="3.30.450.20">
    <property type="entry name" value="PAS domain"/>
    <property type="match status" value="1"/>
</dbReference>
<dbReference type="Gene3D" id="3.30.450.40">
    <property type="match status" value="1"/>
</dbReference>
<dbReference type="SMART" id="SM00065">
    <property type="entry name" value="GAF"/>
    <property type="match status" value="1"/>
</dbReference>
<dbReference type="InterPro" id="IPR029016">
    <property type="entry name" value="GAF-like_dom_sf"/>
</dbReference>
<reference evidence="4 5" key="1">
    <citation type="submission" date="2021-11" db="EMBL/GenBank/DDBJ databases">
        <authorList>
            <person name="Huq M.A."/>
        </authorList>
    </citation>
    <scope>NUCLEOTIDE SEQUENCE [LARGE SCALE GENOMIC DNA]</scope>
    <source>
        <strain evidence="4 5">MAHUQ-52</strain>
    </source>
</reference>
<dbReference type="NCBIfam" id="TIGR00229">
    <property type="entry name" value="sensory_box"/>
    <property type="match status" value="1"/>
</dbReference>
<evidence type="ECO:0000259" key="3">
    <source>
        <dbReference type="PROSITE" id="PS50887"/>
    </source>
</evidence>
<feature type="domain" description="PAS" evidence="1">
    <location>
        <begin position="5"/>
        <end position="76"/>
    </location>
</feature>
<accession>A0ABS8IZD7</accession>
<dbReference type="EMBL" id="JAJHPV010000021">
    <property type="protein sequence ID" value="MCC6073278.1"/>
    <property type="molecule type" value="Genomic_DNA"/>
</dbReference>
<dbReference type="SUPFAM" id="SSF55073">
    <property type="entry name" value="Nucleotide cyclase"/>
    <property type="match status" value="1"/>
</dbReference>
<dbReference type="InterPro" id="IPR000014">
    <property type="entry name" value="PAS"/>
</dbReference>
<dbReference type="CDD" id="cd01949">
    <property type="entry name" value="GGDEF"/>
    <property type="match status" value="1"/>
</dbReference>
<keyword evidence="5" id="KW-1185">Reference proteome</keyword>
<dbReference type="InterPro" id="IPR029787">
    <property type="entry name" value="Nucleotide_cyclase"/>
</dbReference>
<dbReference type="InterPro" id="IPR003018">
    <property type="entry name" value="GAF"/>
</dbReference>
<dbReference type="InterPro" id="IPR000160">
    <property type="entry name" value="GGDEF_dom"/>
</dbReference>
<organism evidence="4 5">
    <name type="scientific">Massilia agrisoli</name>
    <dbReference type="NCBI Taxonomy" id="2892444"/>
    <lineage>
        <taxon>Bacteria</taxon>
        <taxon>Pseudomonadati</taxon>
        <taxon>Pseudomonadota</taxon>
        <taxon>Betaproteobacteria</taxon>
        <taxon>Burkholderiales</taxon>
        <taxon>Oxalobacteraceae</taxon>
        <taxon>Telluria group</taxon>
        <taxon>Massilia</taxon>
    </lineage>
</organism>
<dbReference type="PANTHER" id="PTHR44757:SF2">
    <property type="entry name" value="BIOFILM ARCHITECTURE MAINTENANCE PROTEIN MBAA"/>
    <property type="match status" value="1"/>
</dbReference>
<evidence type="ECO:0000313" key="5">
    <source>
        <dbReference type="Proteomes" id="UP001198701"/>
    </source>
</evidence>
<sequence>MTEENDRSFNQLFRAHPIPMWIYDLETLAFQAVNNAAIMHYGYSEAEFLALTIVHLRPPDEAMRLLQNLKSTYSTGPSFQKSGLWIHRKKDGALIDVEITSHAIEFNGRACRFVLAHDVTERVQADARIARLNRVYAVLSGINSAIVRIRDRDALFKEACRLATVEGGFLSAAIAVPQAGSDELLVVADSGRPLPPVPPDLVELCPAERVMREHRQVICNNVASDPAFALLAERMHARDVRSLAAFPLAVGERIEAVLTLYANVEDVFDPDEMKVLNELAGDLAFALLFFEREERISYLAYHDVMTGLPNRRLFLDRLAQLVHLDGAHHPLVVALINLDRFAQLNDALGRHAGDALLVQIAARLGERLPEAFNLSRIGGDTFGLTFVELERAEEAAELLRDKVFRALDEPFRLDGQTVRISSRAGLALWPADGADADTLFKHAEAALKNARSSGERYLFYAPRMNAALAARLALENELQAALELEQFELHYQPRVNLQSGAIVSAEALIRWNHPAQGLVGPVSFIPLAEETGLIRQIGAWVIDAVCAQQARWRANGGQIIPVAINLSAVQSAQPDLLSTIRGAIAKHGVEEKYLEFELTETAVMNNPDEAAHNLAAMKKLGVHLSLDDFGTGYSSLAQLKRFPFDFVKIDRSFIAGVDTNPEDAAIAAAIVAMAHSLHLRVVAEGVETRGQLDVMRSLRCDEIQGYYFSRPVAADKFEEMLRSGMLLPPSEPGLHYHI</sequence>
<dbReference type="CDD" id="cd00130">
    <property type="entry name" value="PAS"/>
    <property type="match status" value="1"/>
</dbReference>
<dbReference type="Gene3D" id="3.30.70.270">
    <property type="match status" value="1"/>
</dbReference>
<dbReference type="SUPFAM" id="SSF55785">
    <property type="entry name" value="PYP-like sensor domain (PAS domain)"/>
    <property type="match status" value="1"/>
</dbReference>
<dbReference type="Proteomes" id="UP001198701">
    <property type="component" value="Unassembled WGS sequence"/>
</dbReference>
<dbReference type="InterPro" id="IPR043128">
    <property type="entry name" value="Rev_trsase/Diguanyl_cyclase"/>
</dbReference>
<name>A0ABS8IZD7_9BURK</name>
<feature type="domain" description="EAL" evidence="2">
    <location>
        <begin position="471"/>
        <end position="725"/>
    </location>
</feature>
<dbReference type="Gene3D" id="3.20.20.450">
    <property type="entry name" value="EAL domain"/>
    <property type="match status" value="1"/>
</dbReference>
<dbReference type="InterPro" id="IPR035919">
    <property type="entry name" value="EAL_sf"/>
</dbReference>
<dbReference type="InterPro" id="IPR035965">
    <property type="entry name" value="PAS-like_dom_sf"/>
</dbReference>
<dbReference type="SMART" id="SM00091">
    <property type="entry name" value="PAS"/>
    <property type="match status" value="1"/>
</dbReference>
<dbReference type="PROSITE" id="PS50112">
    <property type="entry name" value="PAS"/>
    <property type="match status" value="1"/>
</dbReference>
<dbReference type="PANTHER" id="PTHR44757">
    <property type="entry name" value="DIGUANYLATE CYCLASE DGCP"/>
    <property type="match status" value="1"/>
</dbReference>
<dbReference type="InterPro" id="IPR052155">
    <property type="entry name" value="Biofilm_reg_signaling"/>
</dbReference>
<dbReference type="SUPFAM" id="SSF55781">
    <property type="entry name" value="GAF domain-like"/>
    <property type="match status" value="1"/>
</dbReference>
<dbReference type="SMART" id="SM00052">
    <property type="entry name" value="EAL"/>
    <property type="match status" value="1"/>
</dbReference>
<gene>
    <name evidence="4" type="ORF">LMJ30_20305</name>
</gene>
<dbReference type="PROSITE" id="PS50887">
    <property type="entry name" value="GGDEF"/>
    <property type="match status" value="1"/>
</dbReference>
<dbReference type="SUPFAM" id="SSF141868">
    <property type="entry name" value="EAL domain-like"/>
    <property type="match status" value="1"/>
</dbReference>
<evidence type="ECO:0000313" key="4">
    <source>
        <dbReference type="EMBL" id="MCC6073278.1"/>
    </source>
</evidence>
<dbReference type="CDD" id="cd01948">
    <property type="entry name" value="EAL"/>
    <property type="match status" value="1"/>
</dbReference>
<evidence type="ECO:0000259" key="2">
    <source>
        <dbReference type="PROSITE" id="PS50883"/>
    </source>
</evidence>
<evidence type="ECO:0000259" key="1">
    <source>
        <dbReference type="PROSITE" id="PS50112"/>
    </source>
</evidence>
<dbReference type="SMART" id="SM00267">
    <property type="entry name" value="GGDEF"/>
    <property type="match status" value="1"/>
</dbReference>
<dbReference type="Pfam" id="PF00990">
    <property type="entry name" value="GGDEF"/>
    <property type="match status" value="1"/>
</dbReference>
<dbReference type="InterPro" id="IPR001633">
    <property type="entry name" value="EAL_dom"/>
</dbReference>
<dbReference type="Pfam" id="PF13185">
    <property type="entry name" value="GAF_2"/>
    <property type="match status" value="1"/>
</dbReference>
<dbReference type="RefSeq" id="WP_229434385.1">
    <property type="nucleotide sequence ID" value="NZ_JAJHPV010000021.1"/>
</dbReference>
<dbReference type="NCBIfam" id="TIGR00254">
    <property type="entry name" value="GGDEF"/>
    <property type="match status" value="1"/>
</dbReference>